<dbReference type="Pfam" id="PF03619">
    <property type="entry name" value="Solute_trans_a"/>
    <property type="match status" value="2"/>
</dbReference>
<feature type="region of interest" description="Disordered" evidence="5">
    <location>
        <begin position="128"/>
        <end position="179"/>
    </location>
</feature>
<dbReference type="SMART" id="SM01417">
    <property type="entry name" value="Solute_trans_a"/>
    <property type="match status" value="1"/>
</dbReference>
<reference evidence="7" key="1">
    <citation type="submission" date="2020-08" db="EMBL/GenBank/DDBJ databases">
        <title>Plant Genome Project.</title>
        <authorList>
            <person name="Zhang R.-G."/>
        </authorList>
    </citation>
    <scope>NUCLEOTIDE SEQUENCE</scope>
    <source>
        <strain evidence="7">WSP0</strain>
        <tissue evidence="7">Leaf</tissue>
    </source>
</reference>
<feature type="transmembrane region" description="Helical" evidence="6">
    <location>
        <begin position="300"/>
        <end position="326"/>
    </location>
</feature>
<evidence type="ECO:0000256" key="5">
    <source>
        <dbReference type="SAM" id="MobiDB-lite"/>
    </source>
</evidence>
<dbReference type="Proteomes" id="UP000823749">
    <property type="component" value="Chromosome 5"/>
</dbReference>
<evidence type="ECO:0000256" key="2">
    <source>
        <dbReference type="ARBA" id="ARBA00022692"/>
    </source>
</evidence>
<gene>
    <name evidence="7" type="ORF">RHGRI_014535</name>
</gene>
<evidence type="ECO:0000256" key="4">
    <source>
        <dbReference type="ARBA" id="ARBA00023136"/>
    </source>
</evidence>
<evidence type="ECO:0000313" key="8">
    <source>
        <dbReference type="Proteomes" id="UP000823749"/>
    </source>
</evidence>
<evidence type="ECO:0000256" key="6">
    <source>
        <dbReference type="SAM" id="Phobius"/>
    </source>
</evidence>
<evidence type="ECO:0000256" key="1">
    <source>
        <dbReference type="ARBA" id="ARBA00004141"/>
    </source>
</evidence>
<sequence length="605" mass="66945">MVEEWWWWWRWWSGTWEWWCWWWCSDDSGGGVAVAVMMVVEWWRCDGNGGGGSGGGSSVGGGGAGGGGSGGGGGGAGGGGGVVVVVVELVVGEEWWWWWCSSGSGGGGDRVVDVVVVVEVLVGKLGMPPNDSTSSSSSSSSSSFSSKSSGFAEEDSTPPYEKQETSRDSSRPPGAEYQDEQARVLGASLPYVLYGTPRLSMASDILRNCYEAFALYSFGSYLIACLGGERRVIELLEDESEKLLSKSLLEGAEDKPKSEHRTLRNFFLQPCVLGKDLLSIEKFGLVQYVSARKLSFFIQYLSLLNSIISWIAQMILKTVCAFLALILELFGVYGDGEFKWYYGYPYIAVVLNFSQMWALYCLVQFYNVTHERLKPIKPLAKFISFKAIVFATWWQGVGIALLCTIGILPKEEKFQTGLQDFLICIEMAVAAVANHYITDNVLPRGGGFDRVTSFQSYLLYNIVKRNCLCLPYILLKEMALAGSTDKSLPFGGLLTLVFEHHGIDLLGEDTTRLKEPFNSASVARIGKKNQKAEHRPQVADTDDAPEPREVHMTDVGGQTQGEQQPHDGRFQPSLEDLYHRQYELEQQFRQFRSDNQATLVGIHSV</sequence>
<dbReference type="GO" id="GO:0016020">
    <property type="term" value="C:membrane"/>
    <property type="evidence" value="ECO:0007669"/>
    <property type="project" value="UniProtKB-SubCell"/>
</dbReference>
<keyword evidence="3 6" id="KW-1133">Transmembrane helix</keyword>
<evidence type="ECO:0000256" key="3">
    <source>
        <dbReference type="ARBA" id="ARBA00022989"/>
    </source>
</evidence>
<feature type="transmembrane region" description="Helical" evidence="6">
    <location>
        <begin position="346"/>
        <end position="366"/>
    </location>
</feature>
<comment type="caution">
    <text evidence="7">The sequence shown here is derived from an EMBL/GenBank/DDBJ whole genome shotgun (WGS) entry which is preliminary data.</text>
</comment>
<protein>
    <submittedName>
        <fullName evidence="7">Uncharacterized protein</fullName>
    </submittedName>
</protein>
<keyword evidence="4 6" id="KW-0472">Membrane</keyword>
<dbReference type="EMBL" id="JACTNZ010000005">
    <property type="protein sequence ID" value="KAG5549199.1"/>
    <property type="molecule type" value="Genomic_DNA"/>
</dbReference>
<dbReference type="AlphaFoldDB" id="A0AAV6KA38"/>
<dbReference type="PANTHER" id="PTHR23423">
    <property type="entry name" value="ORGANIC SOLUTE TRANSPORTER-RELATED"/>
    <property type="match status" value="1"/>
</dbReference>
<accession>A0AAV6KA38</accession>
<feature type="compositionally biased region" description="Basic and acidic residues" evidence="5">
    <location>
        <begin position="161"/>
        <end position="170"/>
    </location>
</feature>
<comment type="subcellular location">
    <subcellularLocation>
        <location evidence="1">Membrane</location>
        <topology evidence="1">Multi-pass membrane protein</topology>
    </subcellularLocation>
</comment>
<feature type="region of interest" description="Disordered" evidence="5">
    <location>
        <begin position="525"/>
        <end position="571"/>
    </location>
</feature>
<organism evidence="7 8">
    <name type="scientific">Rhododendron griersonianum</name>
    <dbReference type="NCBI Taxonomy" id="479676"/>
    <lineage>
        <taxon>Eukaryota</taxon>
        <taxon>Viridiplantae</taxon>
        <taxon>Streptophyta</taxon>
        <taxon>Embryophyta</taxon>
        <taxon>Tracheophyta</taxon>
        <taxon>Spermatophyta</taxon>
        <taxon>Magnoliopsida</taxon>
        <taxon>eudicotyledons</taxon>
        <taxon>Gunneridae</taxon>
        <taxon>Pentapetalae</taxon>
        <taxon>asterids</taxon>
        <taxon>Ericales</taxon>
        <taxon>Ericaceae</taxon>
        <taxon>Ericoideae</taxon>
        <taxon>Rhodoreae</taxon>
        <taxon>Rhododendron</taxon>
    </lineage>
</organism>
<feature type="region of interest" description="Disordered" evidence="5">
    <location>
        <begin position="51"/>
        <end position="76"/>
    </location>
</feature>
<feature type="compositionally biased region" description="Low complexity" evidence="5">
    <location>
        <begin position="132"/>
        <end position="149"/>
    </location>
</feature>
<feature type="transmembrane region" description="Helical" evidence="6">
    <location>
        <begin position="387"/>
        <end position="408"/>
    </location>
</feature>
<name>A0AAV6KA38_9ERIC</name>
<evidence type="ECO:0000313" key="7">
    <source>
        <dbReference type="EMBL" id="KAG5549199.1"/>
    </source>
</evidence>
<proteinExistence type="predicted"/>
<keyword evidence="2 6" id="KW-0812">Transmembrane</keyword>
<dbReference type="InterPro" id="IPR005178">
    <property type="entry name" value="Ostalpha/TMEM184C"/>
</dbReference>
<keyword evidence="8" id="KW-1185">Reference proteome</keyword>